<dbReference type="InterPro" id="IPR025944">
    <property type="entry name" value="Sigma_54_int_dom_CS"/>
</dbReference>
<dbReference type="Pfam" id="PF00158">
    <property type="entry name" value="Sigma54_activat"/>
    <property type="match status" value="1"/>
</dbReference>
<dbReference type="CDD" id="cd00009">
    <property type="entry name" value="AAA"/>
    <property type="match status" value="1"/>
</dbReference>
<dbReference type="RefSeq" id="WP_054622016.1">
    <property type="nucleotide sequence ID" value="NZ_CP022579.1"/>
</dbReference>
<evidence type="ECO:0000259" key="7">
    <source>
        <dbReference type="PROSITE" id="PS50045"/>
    </source>
</evidence>
<dbReference type="SUPFAM" id="SSF52540">
    <property type="entry name" value="P-loop containing nucleoside triphosphate hydrolases"/>
    <property type="match status" value="1"/>
</dbReference>
<dbReference type="KEGG" id="otr:OTERR_09860"/>
<dbReference type="Pfam" id="PF25601">
    <property type="entry name" value="AAA_lid_14"/>
    <property type="match status" value="1"/>
</dbReference>
<dbReference type="Pfam" id="PF02954">
    <property type="entry name" value="HTH_8"/>
    <property type="match status" value="1"/>
</dbReference>
<sequence length="483" mass="51773">MNADSLAPAAAPPLLPPAAPWSGFSVLVVDDEAGMRAFLERALTARGCNFAAAGSAEEGAELIARQHYDVLVLDISLPGKTGIDWLKELKAPGNPQFAGDVILITAFADMETAINALRAGAADFILKPFRLDQMVNALRRCFERTKLTRENFVLRRELRERADVSGELDGMVGDSAVVRELKALIHRVAPLPSTVLIQGESGVGKEVAARALHNLSPRASGPFVPVNCGAIAAELIESELFGHVRGAFTGAKENRNGLFYYAHGGTIFLDEIGELSPAAQTKLLRVLEERMVRPVGSERELPVDVRVIAATNQDLSAEVSAGRFRPDLFYRLEVMTLNIAPLRSRASDIGLLTRHFLAYYALQLGLPRLEVSAEVAAALAAYPWPGNVRELKNFVQRSLILGAFPLETLGGHGTPAATAARAGGPAASSAPLVGEGESLTLEAVEKRHILAVLAQCDGNKSQAARVLEVSRKTLERKCAAWGV</sequence>
<keyword evidence="10" id="KW-1185">Reference proteome</keyword>
<dbReference type="InterPro" id="IPR003593">
    <property type="entry name" value="AAA+_ATPase"/>
</dbReference>
<dbReference type="SUPFAM" id="SSF46689">
    <property type="entry name" value="Homeodomain-like"/>
    <property type="match status" value="1"/>
</dbReference>
<dbReference type="InterPro" id="IPR058031">
    <property type="entry name" value="AAA_lid_NorR"/>
</dbReference>
<gene>
    <name evidence="9" type="ORF">OTERR_09860</name>
</gene>
<dbReference type="Gene3D" id="3.40.50.300">
    <property type="entry name" value="P-loop containing nucleotide triphosphate hydrolases"/>
    <property type="match status" value="1"/>
</dbReference>
<dbReference type="Proteomes" id="UP000323671">
    <property type="component" value="Chromosome"/>
</dbReference>
<dbReference type="SUPFAM" id="SSF52172">
    <property type="entry name" value="CheY-like"/>
    <property type="match status" value="1"/>
</dbReference>
<name>A0A5C1E6B1_9RHOO</name>
<dbReference type="Gene3D" id="1.10.10.60">
    <property type="entry name" value="Homeodomain-like"/>
    <property type="match status" value="1"/>
</dbReference>
<evidence type="ECO:0000256" key="3">
    <source>
        <dbReference type="ARBA" id="ARBA00023015"/>
    </source>
</evidence>
<protein>
    <submittedName>
        <fullName evidence="9">Two-component, sigma-54 specific, transcriptional regulator, Fis family</fullName>
    </submittedName>
</protein>
<dbReference type="InterPro" id="IPR002078">
    <property type="entry name" value="Sigma_54_int"/>
</dbReference>
<dbReference type="InterPro" id="IPR002197">
    <property type="entry name" value="HTH_Fis"/>
</dbReference>
<reference evidence="9 10" key="1">
    <citation type="submission" date="2017-07" db="EMBL/GenBank/DDBJ databases">
        <title>Complete genome sequence of Oryzomicrobium terrae TPP412.</title>
        <authorList>
            <person name="Chiu L.-W."/>
            <person name="Lo K.-J."/>
            <person name="Tsai Y.-M."/>
            <person name="Lin S.-S."/>
            <person name="Kuo C.-H."/>
            <person name="Liu C.-T."/>
        </authorList>
    </citation>
    <scope>NUCLEOTIDE SEQUENCE [LARGE SCALE GENOMIC DNA]</scope>
    <source>
        <strain evidence="9 10">TPP412</strain>
    </source>
</reference>
<dbReference type="EMBL" id="CP022579">
    <property type="protein sequence ID" value="QEL64462.1"/>
    <property type="molecule type" value="Genomic_DNA"/>
</dbReference>
<dbReference type="GO" id="GO:0006355">
    <property type="term" value="P:regulation of DNA-templated transcription"/>
    <property type="evidence" value="ECO:0007669"/>
    <property type="project" value="InterPro"/>
</dbReference>
<evidence type="ECO:0000256" key="6">
    <source>
        <dbReference type="PROSITE-ProRule" id="PRU00169"/>
    </source>
</evidence>
<dbReference type="Pfam" id="PF00072">
    <property type="entry name" value="Response_reg"/>
    <property type="match status" value="1"/>
</dbReference>
<evidence type="ECO:0000256" key="4">
    <source>
        <dbReference type="ARBA" id="ARBA00023125"/>
    </source>
</evidence>
<dbReference type="Gene3D" id="3.40.50.2300">
    <property type="match status" value="1"/>
</dbReference>
<keyword evidence="4" id="KW-0238">DNA-binding</keyword>
<accession>A0A5C1E6B1</accession>
<dbReference type="PRINTS" id="PR01590">
    <property type="entry name" value="HTHFIS"/>
</dbReference>
<dbReference type="GO" id="GO:0000160">
    <property type="term" value="P:phosphorelay signal transduction system"/>
    <property type="evidence" value="ECO:0007669"/>
    <property type="project" value="InterPro"/>
</dbReference>
<feature type="modified residue" description="4-aspartylphosphate" evidence="6">
    <location>
        <position position="74"/>
    </location>
</feature>
<feature type="domain" description="Sigma-54 factor interaction" evidence="7">
    <location>
        <begin position="171"/>
        <end position="400"/>
    </location>
</feature>
<dbReference type="InterPro" id="IPR027417">
    <property type="entry name" value="P-loop_NTPase"/>
</dbReference>
<evidence type="ECO:0000313" key="9">
    <source>
        <dbReference type="EMBL" id="QEL64462.1"/>
    </source>
</evidence>
<keyword evidence="5" id="KW-0804">Transcription</keyword>
<dbReference type="InterPro" id="IPR009057">
    <property type="entry name" value="Homeodomain-like_sf"/>
</dbReference>
<evidence type="ECO:0000256" key="1">
    <source>
        <dbReference type="ARBA" id="ARBA00022741"/>
    </source>
</evidence>
<dbReference type="InterPro" id="IPR025943">
    <property type="entry name" value="Sigma_54_int_dom_ATP-bd_2"/>
</dbReference>
<dbReference type="GO" id="GO:0005524">
    <property type="term" value="F:ATP binding"/>
    <property type="evidence" value="ECO:0007669"/>
    <property type="project" value="UniProtKB-KW"/>
</dbReference>
<dbReference type="InterPro" id="IPR001789">
    <property type="entry name" value="Sig_transdc_resp-reg_receiver"/>
</dbReference>
<organism evidence="9 10">
    <name type="scientific">Oryzomicrobium terrae</name>
    <dbReference type="NCBI Taxonomy" id="1735038"/>
    <lineage>
        <taxon>Bacteria</taxon>
        <taxon>Pseudomonadati</taxon>
        <taxon>Pseudomonadota</taxon>
        <taxon>Betaproteobacteria</taxon>
        <taxon>Rhodocyclales</taxon>
        <taxon>Rhodocyclaceae</taxon>
        <taxon>Oryzomicrobium</taxon>
    </lineage>
</organism>
<feature type="domain" description="Response regulatory" evidence="8">
    <location>
        <begin position="25"/>
        <end position="142"/>
    </location>
</feature>
<dbReference type="SMART" id="SM00382">
    <property type="entry name" value="AAA"/>
    <property type="match status" value="1"/>
</dbReference>
<proteinExistence type="predicted"/>
<evidence type="ECO:0000259" key="8">
    <source>
        <dbReference type="PROSITE" id="PS50110"/>
    </source>
</evidence>
<dbReference type="GO" id="GO:0043565">
    <property type="term" value="F:sequence-specific DNA binding"/>
    <property type="evidence" value="ECO:0007669"/>
    <property type="project" value="InterPro"/>
</dbReference>
<dbReference type="AlphaFoldDB" id="A0A5C1E6B1"/>
<keyword evidence="3" id="KW-0805">Transcription regulation</keyword>
<evidence type="ECO:0000313" key="10">
    <source>
        <dbReference type="Proteomes" id="UP000323671"/>
    </source>
</evidence>
<dbReference type="FunFam" id="3.40.50.300:FF:000006">
    <property type="entry name" value="DNA-binding transcriptional regulator NtrC"/>
    <property type="match status" value="1"/>
</dbReference>
<keyword evidence="6" id="KW-0597">Phosphoprotein</keyword>
<keyword evidence="1" id="KW-0547">Nucleotide-binding</keyword>
<dbReference type="PROSITE" id="PS50110">
    <property type="entry name" value="RESPONSE_REGULATORY"/>
    <property type="match status" value="1"/>
</dbReference>
<dbReference type="PROSITE" id="PS00676">
    <property type="entry name" value="SIGMA54_INTERACT_2"/>
    <property type="match status" value="1"/>
</dbReference>
<evidence type="ECO:0000256" key="2">
    <source>
        <dbReference type="ARBA" id="ARBA00022840"/>
    </source>
</evidence>
<dbReference type="PROSITE" id="PS00688">
    <property type="entry name" value="SIGMA54_INTERACT_3"/>
    <property type="match status" value="1"/>
</dbReference>
<keyword evidence="2" id="KW-0067">ATP-binding</keyword>
<dbReference type="Gene3D" id="1.10.8.60">
    <property type="match status" value="1"/>
</dbReference>
<dbReference type="InterPro" id="IPR011006">
    <property type="entry name" value="CheY-like_superfamily"/>
</dbReference>
<dbReference type="PROSITE" id="PS50045">
    <property type="entry name" value="SIGMA54_INTERACT_4"/>
    <property type="match status" value="1"/>
</dbReference>
<dbReference type="PANTHER" id="PTHR32071">
    <property type="entry name" value="TRANSCRIPTIONAL REGULATORY PROTEIN"/>
    <property type="match status" value="1"/>
</dbReference>
<dbReference type="PANTHER" id="PTHR32071:SF91">
    <property type="entry name" value="TUNGSTATE-RESPONSIVE TWO COMPONENT SIGMA54-DEPENDENT SIGNAL TRANSDUCTION SYSTEM RESPONSE REGULATOR FIS FAMILY"/>
    <property type="match status" value="1"/>
</dbReference>
<evidence type="ECO:0000256" key="5">
    <source>
        <dbReference type="ARBA" id="ARBA00023163"/>
    </source>
</evidence>
<dbReference type="SMART" id="SM00448">
    <property type="entry name" value="REC"/>
    <property type="match status" value="1"/>
</dbReference>